<keyword evidence="2" id="KW-1185">Reference proteome</keyword>
<comment type="caution">
    <text evidence="1">The sequence shown here is derived from an EMBL/GenBank/DDBJ whole genome shotgun (WGS) entry which is preliminary data.</text>
</comment>
<sequence length="398" mass="44004">MSILRDLWRASGFEVKKSAALGGSETAFLGLGAPRWTQRNFRRLAEEGFRKNVIAHRSIKVIAESAAAVPWRLGRGDKLLRGHPLLDLLARPNPAMSGLDLMESLYAYLNIAGDAYLEMVPGANGRPGELYVLRPDRMTILPGANGWPRAYRYEAGGRVHEFEVDGLTGESRILHVKYFHPLDDLYGMSPLEAAAYGIDIHNAASQWNKALFDNAARPSGALVYDNKDGATLSEGQFERLKADLAETYQGARNAGRPLLLEGGLSWQPMAFSPQDMEFAEGKNMAAREIALAFGVPPLLLNIPGDNTYNNYQEANRALWRLTLLPLMEKMTAALNHWLTPQFGRDLWLDFDRDSITALQSERTASWERLAGAHFLTINEKRLAAGLEPVADGDKLASG</sequence>
<dbReference type="AlphaFoldDB" id="A0A9X3U0C3"/>
<name>A0A9X3U0C3_9PROT</name>
<dbReference type="NCBIfam" id="TIGR01537">
    <property type="entry name" value="portal_HK97"/>
    <property type="match status" value="1"/>
</dbReference>
<dbReference type="Proteomes" id="UP001141619">
    <property type="component" value="Unassembled WGS sequence"/>
</dbReference>
<dbReference type="EMBL" id="JANWOI010000004">
    <property type="protein sequence ID" value="MDA5194937.1"/>
    <property type="molecule type" value="Genomic_DNA"/>
</dbReference>
<accession>A0A9X3U0C3</accession>
<organism evidence="1 2">
    <name type="scientific">Govanella unica</name>
    <dbReference type="NCBI Taxonomy" id="2975056"/>
    <lineage>
        <taxon>Bacteria</taxon>
        <taxon>Pseudomonadati</taxon>
        <taxon>Pseudomonadota</taxon>
        <taxon>Alphaproteobacteria</taxon>
        <taxon>Emcibacterales</taxon>
        <taxon>Govanellaceae</taxon>
        <taxon>Govanella</taxon>
    </lineage>
</organism>
<dbReference type="InterPro" id="IPR006944">
    <property type="entry name" value="Phage/GTA_portal"/>
</dbReference>
<protein>
    <submittedName>
        <fullName evidence="1">Phage portal protein</fullName>
    </submittedName>
</protein>
<reference evidence="1" key="1">
    <citation type="submission" date="2022-08" db="EMBL/GenBank/DDBJ databases">
        <authorList>
            <person name="Vandamme P."/>
            <person name="Hettiarachchi A."/>
            <person name="Peeters C."/>
            <person name="Cnockaert M."/>
            <person name="Carlier A."/>
        </authorList>
    </citation>
    <scope>NUCLEOTIDE SEQUENCE</scope>
    <source>
        <strain evidence="1">LMG 31809</strain>
    </source>
</reference>
<dbReference type="Pfam" id="PF04860">
    <property type="entry name" value="Phage_portal"/>
    <property type="match status" value="1"/>
</dbReference>
<gene>
    <name evidence="1" type="ORF">NYP16_13340</name>
</gene>
<reference evidence="1" key="2">
    <citation type="journal article" date="2023" name="Syst. Appl. Microbiol.">
        <title>Govania unica gen. nov., sp. nov., a rare biosphere bacterium that represents a novel family in the class Alphaproteobacteria.</title>
        <authorList>
            <person name="Vandamme P."/>
            <person name="Peeters C."/>
            <person name="Hettiarachchi A."/>
            <person name="Cnockaert M."/>
            <person name="Carlier A."/>
        </authorList>
    </citation>
    <scope>NUCLEOTIDE SEQUENCE</scope>
    <source>
        <strain evidence="1">LMG 31809</strain>
    </source>
</reference>
<evidence type="ECO:0000313" key="2">
    <source>
        <dbReference type="Proteomes" id="UP001141619"/>
    </source>
</evidence>
<dbReference type="InterPro" id="IPR006427">
    <property type="entry name" value="Portal_HK97"/>
</dbReference>
<dbReference type="RefSeq" id="WP_274944643.1">
    <property type="nucleotide sequence ID" value="NZ_JANWOI010000004.1"/>
</dbReference>
<proteinExistence type="predicted"/>
<evidence type="ECO:0000313" key="1">
    <source>
        <dbReference type="EMBL" id="MDA5194937.1"/>
    </source>
</evidence>